<gene>
    <name evidence="1" type="ORF">E8P82_14415</name>
</gene>
<name>A0A4V3Z509_9MICC</name>
<evidence type="ECO:0000313" key="1">
    <source>
        <dbReference type="EMBL" id="THJ64699.1"/>
    </source>
</evidence>
<accession>A0A4V3Z509</accession>
<proteinExistence type="predicted"/>
<dbReference type="AlphaFoldDB" id="A0A4V3Z509"/>
<reference evidence="1 2" key="1">
    <citation type="submission" date="2019-04" db="EMBL/GenBank/DDBJ databases">
        <authorList>
            <person name="Liu Q."/>
            <person name="Xin Y.-H."/>
        </authorList>
    </citation>
    <scope>NUCLEOTIDE SEQUENCE [LARGE SCALE GENOMIC DNA]</scope>
    <source>
        <strain evidence="1 2">AM23</strain>
    </source>
</reference>
<comment type="caution">
    <text evidence="1">The sequence shown here is derived from an EMBL/GenBank/DDBJ whole genome shotgun (WGS) entry which is preliminary data.</text>
</comment>
<keyword evidence="2" id="KW-1185">Reference proteome</keyword>
<sequence>MGTMDHIAHPAQRITLMNSFSQSVSVHLPPLERPTLEDVLEDRISAGTPVFSTQAASTSPGPQTPSTRHTTR</sequence>
<dbReference type="Proteomes" id="UP000305233">
    <property type="component" value="Unassembled WGS sequence"/>
</dbReference>
<evidence type="ECO:0000313" key="2">
    <source>
        <dbReference type="Proteomes" id="UP000305233"/>
    </source>
</evidence>
<organism evidence="1 2">
    <name type="scientific">Arthrobacter echini</name>
    <dbReference type="NCBI Taxonomy" id="1529066"/>
    <lineage>
        <taxon>Bacteria</taxon>
        <taxon>Bacillati</taxon>
        <taxon>Actinomycetota</taxon>
        <taxon>Actinomycetes</taxon>
        <taxon>Micrococcales</taxon>
        <taxon>Micrococcaceae</taxon>
        <taxon>Arthrobacter</taxon>
    </lineage>
</organism>
<dbReference type="OrthoDB" id="4951945at2"/>
<protein>
    <submittedName>
        <fullName evidence="1">Uncharacterized protein</fullName>
    </submittedName>
</protein>
<dbReference type="EMBL" id="SSWH01000020">
    <property type="protein sequence ID" value="THJ64699.1"/>
    <property type="molecule type" value="Genomic_DNA"/>
</dbReference>
<dbReference type="RefSeq" id="WP_136455741.1">
    <property type="nucleotide sequence ID" value="NZ_SSWH01000020.1"/>
</dbReference>